<feature type="compositionally biased region" description="Basic and acidic residues" evidence="3">
    <location>
        <begin position="452"/>
        <end position="467"/>
    </location>
</feature>
<dbReference type="AlphaFoldDB" id="L8HGA3"/>
<feature type="compositionally biased region" description="Basic and acidic residues" evidence="3">
    <location>
        <begin position="478"/>
        <end position="501"/>
    </location>
</feature>
<dbReference type="PANTHER" id="PTHR46093:SF18">
    <property type="entry name" value="FIBRONECTIN TYPE-III DOMAIN-CONTAINING PROTEIN"/>
    <property type="match status" value="1"/>
</dbReference>
<dbReference type="InterPro" id="IPR015915">
    <property type="entry name" value="Kelch-typ_b-propeller"/>
</dbReference>
<dbReference type="STRING" id="1257118.L8HGA3"/>
<accession>L8HGA3</accession>
<dbReference type="Pfam" id="PF24681">
    <property type="entry name" value="Kelch_KLHDC2_KLHL20_DRC7"/>
    <property type="match status" value="2"/>
</dbReference>
<feature type="compositionally biased region" description="Low complexity" evidence="3">
    <location>
        <begin position="261"/>
        <end position="273"/>
    </location>
</feature>
<feature type="region of interest" description="Disordered" evidence="3">
    <location>
        <begin position="1"/>
        <end position="40"/>
    </location>
</feature>
<evidence type="ECO:0000313" key="5">
    <source>
        <dbReference type="Proteomes" id="UP000011083"/>
    </source>
</evidence>
<feature type="compositionally biased region" description="Low complexity" evidence="3">
    <location>
        <begin position="19"/>
        <end position="34"/>
    </location>
</feature>
<dbReference type="Proteomes" id="UP000011083">
    <property type="component" value="Unassembled WGS sequence"/>
</dbReference>
<dbReference type="OrthoDB" id="10250130at2759"/>
<evidence type="ECO:0000256" key="1">
    <source>
        <dbReference type="ARBA" id="ARBA00022441"/>
    </source>
</evidence>
<keyword evidence="1" id="KW-0880">Kelch repeat</keyword>
<dbReference type="VEuPathDB" id="AmoebaDB:ACA1_376200"/>
<organism evidence="4 5">
    <name type="scientific">Acanthamoeba castellanii (strain ATCC 30010 / Neff)</name>
    <dbReference type="NCBI Taxonomy" id="1257118"/>
    <lineage>
        <taxon>Eukaryota</taxon>
        <taxon>Amoebozoa</taxon>
        <taxon>Discosea</taxon>
        <taxon>Longamoebia</taxon>
        <taxon>Centramoebida</taxon>
        <taxon>Acanthamoebidae</taxon>
        <taxon>Acanthamoeba</taxon>
    </lineage>
</organism>
<feature type="region of interest" description="Disordered" evidence="3">
    <location>
        <begin position="107"/>
        <end position="391"/>
    </location>
</feature>
<evidence type="ECO:0000256" key="2">
    <source>
        <dbReference type="ARBA" id="ARBA00022737"/>
    </source>
</evidence>
<feature type="compositionally biased region" description="Basic and acidic residues" evidence="3">
    <location>
        <begin position="110"/>
        <end position="121"/>
    </location>
</feature>
<evidence type="ECO:0000256" key="3">
    <source>
        <dbReference type="SAM" id="MobiDB-lite"/>
    </source>
</evidence>
<dbReference type="KEGG" id="acan:ACA1_376200"/>
<feature type="compositionally biased region" description="Basic and acidic residues" evidence="3">
    <location>
        <begin position="316"/>
        <end position="353"/>
    </location>
</feature>
<keyword evidence="5" id="KW-1185">Reference proteome</keyword>
<dbReference type="GeneID" id="14925166"/>
<feature type="compositionally biased region" description="Basic and acidic residues" evidence="3">
    <location>
        <begin position="128"/>
        <end position="137"/>
    </location>
</feature>
<dbReference type="SUPFAM" id="SSF50965">
    <property type="entry name" value="Galactose oxidase, central domain"/>
    <property type="match status" value="1"/>
</dbReference>
<dbReference type="EMBL" id="KB007836">
    <property type="protein sequence ID" value="ELR24160.1"/>
    <property type="molecule type" value="Genomic_DNA"/>
</dbReference>
<protein>
    <submittedName>
        <fullName evidence="4">Kelch repeat protein</fullName>
    </submittedName>
</protein>
<name>L8HGA3_ACACF</name>
<dbReference type="SUPFAM" id="SSF117281">
    <property type="entry name" value="Kelch motif"/>
    <property type="match status" value="1"/>
</dbReference>
<dbReference type="PANTHER" id="PTHR46093">
    <property type="entry name" value="ACYL-COA-BINDING DOMAIN-CONTAINING PROTEIN 5"/>
    <property type="match status" value="1"/>
</dbReference>
<feature type="region of interest" description="Disordered" evidence="3">
    <location>
        <begin position="413"/>
        <end position="624"/>
    </location>
</feature>
<sequence>MADSLGLDGDKRLLADTKASSTPSSTPTTPATSAHPISMSVSSITTRTVLSKTSLEYHNDQAGTPPRHRNRGATMSADRPLFVYEIAAQGDMVGDNPQVGINTTVTGSAEAHHDVQTVDKEKKRKQSKEKEKKEKDRTKQRHKKEHDEHHAGLPSTRLELNDMIMTEGVYGEDRAMGNKNRFSRSAKSARQSRPKTKVKDAPAGSRSRSAERRHAKNVDKDHDGQHHPDEDDHSVGQDEEAAKSQAKSLSQRCKSEIKLRASAALASGEAAVALDRKDPKRIAKSESVKSMKRPEEITEMREAKQKRQHTSGGFRQDVDRPKTTDKETRKDYDGDREEKKKVQDDEKEAEAKLKKERRQQRKLLAASTSSASCRRIDLPSGGKAFREKRDLHVPRLPANIDCLSLLPAVTSKPSEFSVGADGTLSPAACTASPAADAQAESSGWKAETTECSPKRAVGEAVGERSSPESKAIGNARTRPGDHRRSEAERALTEETIPRDRSPSAPPSLVTPWSGRKDSPTKITTAGLSAPAPAAGDSTPPRPLALSAETPSITGSPAAVADSPVAVEDKQEVEQARPGQAVVPPHLPAIFKPGHLRTTPDDRGASTSPRKSSPRVGSPRLGMPVMGGSCIVDTRGALVDKTKAERWQQADGATARVMPRNTSDDRLPGDLAKSAIVRVNHHDKLRKSRERTWNDVRDWQVTEMIFQAHKHQRMKSVEFSVRWLGSTALKDYSTLPQALDGLWREVYERWFWGWTWDSSSVRREHPGDYARKCCWKDFFLEHCFLDRTQGYRILSGESGGLEWTRALAPYAAELTPPDERLPLVDTPQTLIRATKVLNWRSTRHSATAVGHVIYVLLGAETADRLLAFNTRTGLWHRPQTTGPSPLAGAEEEHHTCCAVGHRLFVFGLAGNARPTHFSSLHVLDTRRLVWTREVQLGDVPPKESTVSPARDTTPGLGLDVATRFISGGANGVPPPRRDTYVLDTQTLTWQKVSLPESVSGGGYLSVTTAGHNIILCGGGPTEALAQASAHGLPGYGYSTTKVGHWLFVFGGSRERATTASNHLNLLNLETMSWYQTRCLGEAPLARTGHTATLVGTQLYVMGGTSAEGQALRDGVMVLDLTAFAEVLLHHQKSRKQAALIKPIVI</sequence>
<keyword evidence="2" id="KW-0677">Repeat</keyword>
<gene>
    <name evidence="4" type="ORF">ACA1_376200</name>
</gene>
<feature type="compositionally biased region" description="Low complexity" evidence="3">
    <location>
        <begin position="555"/>
        <end position="565"/>
    </location>
</feature>
<evidence type="ECO:0000313" key="4">
    <source>
        <dbReference type="EMBL" id="ELR24160.1"/>
    </source>
</evidence>
<reference evidence="4 5" key="1">
    <citation type="journal article" date="2013" name="Genome Biol.">
        <title>Genome of Acanthamoeba castellanii highlights extensive lateral gene transfer and early evolution of tyrosine kinase signaling.</title>
        <authorList>
            <person name="Clarke M."/>
            <person name="Lohan A.J."/>
            <person name="Liu B."/>
            <person name="Lagkouvardos I."/>
            <person name="Roy S."/>
            <person name="Zafar N."/>
            <person name="Bertelli C."/>
            <person name="Schilde C."/>
            <person name="Kianianmomeni A."/>
            <person name="Burglin T.R."/>
            <person name="Frech C."/>
            <person name="Turcotte B."/>
            <person name="Kopec K.O."/>
            <person name="Synnott J.M."/>
            <person name="Choo C."/>
            <person name="Paponov I."/>
            <person name="Finkler A."/>
            <person name="Soon Heng Tan C."/>
            <person name="Hutchins A.P."/>
            <person name="Weinmeier T."/>
            <person name="Rattei T."/>
            <person name="Chu J.S."/>
            <person name="Gimenez G."/>
            <person name="Irimia M."/>
            <person name="Rigden D.J."/>
            <person name="Fitzpatrick D.A."/>
            <person name="Lorenzo-Morales J."/>
            <person name="Bateman A."/>
            <person name="Chiu C.H."/>
            <person name="Tang P."/>
            <person name="Hegemann P."/>
            <person name="Fromm H."/>
            <person name="Raoult D."/>
            <person name="Greub G."/>
            <person name="Miranda-Saavedra D."/>
            <person name="Chen N."/>
            <person name="Nash P."/>
            <person name="Ginger M.L."/>
            <person name="Horn M."/>
            <person name="Schaap P."/>
            <person name="Caler L."/>
            <person name="Loftus B."/>
        </authorList>
    </citation>
    <scope>NUCLEOTIDE SEQUENCE [LARGE SCALE GENOMIC DNA]</scope>
    <source>
        <strain evidence="4 5">Neff</strain>
    </source>
</reference>
<dbReference type="Gene3D" id="2.120.10.80">
    <property type="entry name" value="Kelch-type beta propeller"/>
    <property type="match status" value="2"/>
</dbReference>
<proteinExistence type="predicted"/>
<dbReference type="InterPro" id="IPR011043">
    <property type="entry name" value="Gal_Oxase/kelch_b-propeller"/>
</dbReference>
<feature type="compositionally biased region" description="Basic and acidic residues" evidence="3">
    <location>
        <begin position="274"/>
        <end position="305"/>
    </location>
</feature>
<feature type="compositionally biased region" description="Basic and acidic residues" evidence="3">
    <location>
        <begin position="208"/>
        <end position="242"/>
    </location>
</feature>
<dbReference type="RefSeq" id="XP_004353688.1">
    <property type="nucleotide sequence ID" value="XM_004353636.1"/>
</dbReference>
<feature type="compositionally biased region" description="Low complexity" evidence="3">
    <location>
        <begin position="427"/>
        <end position="439"/>
    </location>
</feature>